<accession>A0ABW5ZY94</accession>
<evidence type="ECO:0000256" key="1">
    <source>
        <dbReference type="SAM" id="Phobius"/>
    </source>
</evidence>
<keyword evidence="1" id="KW-0812">Transmembrane</keyword>
<organism evidence="2 3">
    <name type="scientific">Psychroserpens luteus</name>
    <dbReference type="NCBI Taxonomy" id="1434066"/>
    <lineage>
        <taxon>Bacteria</taxon>
        <taxon>Pseudomonadati</taxon>
        <taxon>Bacteroidota</taxon>
        <taxon>Flavobacteriia</taxon>
        <taxon>Flavobacteriales</taxon>
        <taxon>Flavobacteriaceae</taxon>
        <taxon>Psychroserpens</taxon>
    </lineage>
</organism>
<dbReference type="Proteomes" id="UP001597548">
    <property type="component" value="Unassembled WGS sequence"/>
</dbReference>
<evidence type="ECO:0000313" key="2">
    <source>
        <dbReference type="EMBL" id="MFD2917341.1"/>
    </source>
</evidence>
<feature type="transmembrane region" description="Helical" evidence="1">
    <location>
        <begin position="16"/>
        <end position="38"/>
    </location>
</feature>
<comment type="caution">
    <text evidence="2">The sequence shown here is derived from an EMBL/GenBank/DDBJ whole genome shotgun (WGS) entry which is preliminary data.</text>
</comment>
<keyword evidence="3" id="KW-1185">Reference proteome</keyword>
<name>A0ABW5ZY94_9FLAO</name>
<evidence type="ECO:0000313" key="3">
    <source>
        <dbReference type="Proteomes" id="UP001597548"/>
    </source>
</evidence>
<dbReference type="EMBL" id="JBHUOS010000014">
    <property type="protein sequence ID" value="MFD2917341.1"/>
    <property type="molecule type" value="Genomic_DNA"/>
</dbReference>
<protein>
    <submittedName>
        <fullName evidence="2">Uncharacterized protein</fullName>
    </submittedName>
</protein>
<keyword evidence="1" id="KW-0472">Membrane</keyword>
<proteinExistence type="predicted"/>
<dbReference type="RefSeq" id="WP_262893000.1">
    <property type="nucleotide sequence ID" value="NZ_JADILU010000006.1"/>
</dbReference>
<reference evidence="3" key="1">
    <citation type="journal article" date="2019" name="Int. J. Syst. Evol. Microbiol.">
        <title>The Global Catalogue of Microorganisms (GCM) 10K type strain sequencing project: providing services to taxonomists for standard genome sequencing and annotation.</title>
        <authorList>
            <consortium name="The Broad Institute Genomics Platform"/>
            <consortium name="The Broad Institute Genome Sequencing Center for Infectious Disease"/>
            <person name="Wu L."/>
            <person name="Ma J."/>
        </authorList>
    </citation>
    <scope>NUCLEOTIDE SEQUENCE [LARGE SCALE GENOMIC DNA]</scope>
    <source>
        <strain evidence="3">KCTC 32514</strain>
    </source>
</reference>
<sequence length="43" mass="4944">MKKDSFWDSFTNYMKFRAIVPVIILIVLAIALIAKTLFNKIIG</sequence>
<keyword evidence="1" id="KW-1133">Transmembrane helix</keyword>
<gene>
    <name evidence="2" type="ORF">ACFS29_16930</name>
</gene>